<name>A0AAV7P524_PLEWA</name>
<dbReference type="EMBL" id="JANPWB010000011">
    <property type="protein sequence ID" value="KAJ1123398.1"/>
    <property type="molecule type" value="Genomic_DNA"/>
</dbReference>
<evidence type="ECO:0000313" key="1">
    <source>
        <dbReference type="EMBL" id="KAJ1123398.1"/>
    </source>
</evidence>
<sequence>MKGKGMSERNGVYKWENVDLGQEHMKKRCDFIKATKLCMICPADLVRIEKIRLFLIDYRGRVVEGRFRLIPKTTEEKVDRLRQAPPRGMVANSASLTQAADDGWLSSALNSHDLAGKTPTVEPT</sequence>
<dbReference type="AlphaFoldDB" id="A0AAV7P524"/>
<reference evidence="1" key="1">
    <citation type="journal article" date="2022" name="bioRxiv">
        <title>Sequencing and chromosome-scale assembly of the giantPleurodeles waltlgenome.</title>
        <authorList>
            <person name="Brown T."/>
            <person name="Elewa A."/>
            <person name="Iarovenko S."/>
            <person name="Subramanian E."/>
            <person name="Araus A.J."/>
            <person name="Petzold A."/>
            <person name="Susuki M."/>
            <person name="Suzuki K.-i.T."/>
            <person name="Hayashi T."/>
            <person name="Toyoda A."/>
            <person name="Oliveira C."/>
            <person name="Osipova E."/>
            <person name="Leigh N.D."/>
            <person name="Simon A."/>
            <person name="Yun M.H."/>
        </authorList>
    </citation>
    <scope>NUCLEOTIDE SEQUENCE</scope>
    <source>
        <strain evidence="1">20211129_DDA</strain>
        <tissue evidence="1">Liver</tissue>
    </source>
</reference>
<proteinExistence type="predicted"/>
<comment type="caution">
    <text evidence="1">The sequence shown here is derived from an EMBL/GenBank/DDBJ whole genome shotgun (WGS) entry which is preliminary data.</text>
</comment>
<organism evidence="1 2">
    <name type="scientific">Pleurodeles waltl</name>
    <name type="common">Iberian ribbed newt</name>
    <dbReference type="NCBI Taxonomy" id="8319"/>
    <lineage>
        <taxon>Eukaryota</taxon>
        <taxon>Metazoa</taxon>
        <taxon>Chordata</taxon>
        <taxon>Craniata</taxon>
        <taxon>Vertebrata</taxon>
        <taxon>Euteleostomi</taxon>
        <taxon>Amphibia</taxon>
        <taxon>Batrachia</taxon>
        <taxon>Caudata</taxon>
        <taxon>Salamandroidea</taxon>
        <taxon>Salamandridae</taxon>
        <taxon>Pleurodelinae</taxon>
        <taxon>Pleurodeles</taxon>
    </lineage>
</organism>
<gene>
    <name evidence="1" type="ORF">NDU88_001868</name>
</gene>
<keyword evidence="2" id="KW-1185">Reference proteome</keyword>
<evidence type="ECO:0000313" key="2">
    <source>
        <dbReference type="Proteomes" id="UP001066276"/>
    </source>
</evidence>
<accession>A0AAV7P524</accession>
<dbReference type="Proteomes" id="UP001066276">
    <property type="component" value="Chromosome 7"/>
</dbReference>
<protein>
    <submittedName>
        <fullName evidence="1">Uncharacterized protein</fullName>
    </submittedName>
</protein>